<dbReference type="GO" id="GO:0016791">
    <property type="term" value="F:phosphatase activity"/>
    <property type="evidence" value="ECO:0007669"/>
    <property type="project" value="TreeGrafter"/>
</dbReference>
<evidence type="ECO:0000313" key="4">
    <source>
        <dbReference type="Proteomes" id="UP000006365"/>
    </source>
</evidence>
<feature type="active site" description="Tele-phosphohistidine intermediate" evidence="1">
    <location>
        <position position="10"/>
    </location>
</feature>
<name>A0A7U3YLW3_DESPD</name>
<dbReference type="InterPro" id="IPR029033">
    <property type="entry name" value="His_PPase_superfam"/>
</dbReference>
<feature type="binding site" evidence="2">
    <location>
        <position position="59"/>
    </location>
    <ligand>
        <name>substrate</name>
    </ligand>
</feature>
<protein>
    <submittedName>
        <fullName evidence="3">Phosphoglycerate mutase</fullName>
    </submittedName>
</protein>
<dbReference type="Gene3D" id="3.40.50.1240">
    <property type="entry name" value="Phosphoglycerate mutase-like"/>
    <property type="match status" value="1"/>
</dbReference>
<dbReference type="Proteomes" id="UP000006365">
    <property type="component" value="Chromosome"/>
</dbReference>
<dbReference type="PIRSF" id="PIRSF000709">
    <property type="entry name" value="6PFK_2-Ptase"/>
    <property type="match status" value="1"/>
</dbReference>
<dbReference type="AlphaFoldDB" id="A0A7U3YLW3"/>
<dbReference type="CDD" id="cd07067">
    <property type="entry name" value="HP_PGM_like"/>
    <property type="match status" value="1"/>
</dbReference>
<dbReference type="GO" id="GO:0005737">
    <property type="term" value="C:cytoplasm"/>
    <property type="evidence" value="ECO:0007669"/>
    <property type="project" value="TreeGrafter"/>
</dbReference>
<dbReference type="InterPro" id="IPR050275">
    <property type="entry name" value="PGM_Phosphatase"/>
</dbReference>
<dbReference type="InterPro" id="IPR013078">
    <property type="entry name" value="His_Pase_superF_clade-1"/>
</dbReference>
<gene>
    <name evidence="3" type="ordered locus">Despr_1627</name>
</gene>
<dbReference type="SMART" id="SM00855">
    <property type="entry name" value="PGAM"/>
    <property type="match status" value="1"/>
</dbReference>
<proteinExistence type="predicted"/>
<dbReference type="SUPFAM" id="SSF53254">
    <property type="entry name" value="Phosphoglycerate mutase-like"/>
    <property type="match status" value="1"/>
</dbReference>
<reference evidence="3 4" key="1">
    <citation type="journal article" date="2011" name="Stand. Genomic Sci.">
        <title>Complete genome sequence of Desulfobulbus propionicus type strain (1pr3).</title>
        <authorList>
            <person name="Pagani I."/>
            <person name="Lapidus A."/>
            <person name="Nolan M."/>
            <person name="Lucas S."/>
            <person name="Hammon N."/>
            <person name="Deshpande S."/>
            <person name="Cheng J.F."/>
            <person name="Chertkov O."/>
            <person name="Davenport K."/>
            <person name="Tapia R."/>
            <person name="Han C."/>
            <person name="Goodwin L."/>
            <person name="Pitluck S."/>
            <person name="Liolios K."/>
            <person name="Mavromatis K."/>
            <person name="Ivanova N."/>
            <person name="Mikhailova N."/>
            <person name="Pati A."/>
            <person name="Chen A."/>
            <person name="Palaniappan K."/>
            <person name="Land M."/>
            <person name="Hauser L."/>
            <person name="Chang Y.J."/>
            <person name="Jeffries C.D."/>
            <person name="Detter J.C."/>
            <person name="Brambilla E."/>
            <person name="Kannan K.P."/>
            <person name="Djao O.D."/>
            <person name="Rohde M."/>
            <person name="Pukall R."/>
            <person name="Spring S."/>
            <person name="Goker M."/>
            <person name="Sikorski J."/>
            <person name="Woyke T."/>
            <person name="Bristow J."/>
            <person name="Eisen J.A."/>
            <person name="Markowitz V."/>
            <person name="Hugenholtz P."/>
            <person name="Kyrpides N.C."/>
            <person name="Klenk H.P."/>
        </authorList>
    </citation>
    <scope>NUCLEOTIDE SEQUENCE [LARGE SCALE GENOMIC DNA]</scope>
    <source>
        <strain evidence="4">ATCC 33891 / DSM 2032 / 1pr3</strain>
    </source>
</reference>
<organism evidence="3 4">
    <name type="scientific">Desulfobulbus propionicus (strain ATCC 33891 / DSM 2032 / VKM B-1956 / 1pr3)</name>
    <dbReference type="NCBI Taxonomy" id="577650"/>
    <lineage>
        <taxon>Bacteria</taxon>
        <taxon>Pseudomonadati</taxon>
        <taxon>Thermodesulfobacteriota</taxon>
        <taxon>Desulfobulbia</taxon>
        <taxon>Desulfobulbales</taxon>
        <taxon>Desulfobulbaceae</taxon>
        <taxon>Desulfobulbus</taxon>
    </lineage>
</organism>
<dbReference type="PANTHER" id="PTHR48100:SF1">
    <property type="entry name" value="HISTIDINE PHOSPHATASE FAMILY PROTEIN-RELATED"/>
    <property type="match status" value="1"/>
</dbReference>
<sequence length="201" mass="21962">MQSLIVLARHGAIDTSSPRRFLGQTDLPLNAEGIRQARMVGERLRALTFSHIFSSPLQRALHTAALAGNRPLAEIQSMAALTEINLGDWEGLSVAEVQARYPGAYEQRGQDLEHFRPPGGESFADLAARALPALRALADEHPGPLLVVAHAGVNRVILSRLLDRPLCTLFALPQDHCAVNLLRRGSHGLRVEAINLRLLTR</sequence>
<dbReference type="EMBL" id="CP002364">
    <property type="protein sequence ID" value="ADW17779.1"/>
    <property type="molecule type" value="Genomic_DNA"/>
</dbReference>
<keyword evidence="4" id="KW-1185">Reference proteome</keyword>
<dbReference type="KEGG" id="dpr:Despr_1627"/>
<evidence type="ECO:0000256" key="1">
    <source>
        <dbReference type="PIRSR" id="PIRSR613078-1"/>
    </source>
</evidence>
<feature type="active site" description="Proton donor/acceptor" evidence="1">
    <location>
        <position position="83"/>
    </location>
</feature>
<dbReference type="Pfam" id="PF00300">
    <property type="entry name" value="His_Phos_1"/>
    <property type="match status" value="1"/>
</dbReference>
<evidence type="ECO:0000313" key="3">
    <source>
        <dbReference type="EMBL" id="ADW17779.1"/>
    </source>
</evidence>
<dbReference type="RefSeq" id="WP_015724320.1">
    <property type="nucleotide sequence ID" value="NC_014972.1"/>
</dbReference>
<dbReference type="PANTHER" id="PTHR48100">
    <property type="entry name" value="BROAD-SPECIFICITY PHOSPHATASE YOR283W-RELATED"/>
    <property type="match status" value="1"/>
</dbReference>
<evidence type="ECO:0000256" key="2">
    <source>
        <dbReference type="PIRSR" id="PIRSR613078-2"/>
    </source>
</evidence>
<accession>A0A7U3YLW3</accession>